<dbReference type="AlphaFoldDB" id="A0A1L0D1M6"/>
<evidence type="ECO:0000313" key="2">
    <source>
        <dbReference type="EMBL" id="SGZ49872.1"/>
    </source>
</evidence>
<dbReference type="EMBL" id="LT635764">
    <property type="protein sequence ID" value="SGZ49872.1"/>
    <property type="molecule type" value="Genomic_DNA"/>
</dbReference>
<evidence type="ECO:0000256" key="1">
    <source>
        <dbReference type="SAM" id="MobiDB-lite"/>
    </source>
</evidence>
<sequence length="111" mass="12388">MNILSFEWREQPETCQNAPKLKCAKTRSGTPQNRKHLSVGQNTSDSESKASRACNQPNHEMVLEMKTNIKMILCFPAMLVEPGWPGRGRAKFVARIECAVTGNETKAGTMH</sequence>
<organism evidence="2 3">
    <name type="scientific">Sungouiella intermedia</name>
    <dbReference type="NCBI Taxonomy" id="45354"/>
    <lineage>
        <taxon>Eukaryota</taxon>
        <taxon>Fungi</taxon>
        <taxon>Dikarya</taxon>
        <taxon>Ascomycota</taxon>
        <taxon>Saccharomycotina</taxon>
        <taxon>Pichiomycetes</taxon>
        <taxon>Metschnikowiaceae</taxon>
        <taxon>Sungouiella</taxon>
    </lineage>
</organism>
<evidence type="ECO:0000313" key="3">
    <source>
        <dbReference type="Proteomes" id="UP000182259"/>
    </source>
</evidence>
<dbReference type="Proteomes" id="UP000182259">
    <property type="component" value="Chromosome I"/>
</dbReference>
<name>A0A1L0D1M6_9ASCO</name>
<reference evidence="2 3" key="1">
    <citation type="submission" date="2016-10" db="EMBL/GenBank/DDBJ databases">
        <authorList>
            <person name="de Groot N.N."/>
        </authorList>
    </citation>
    <scope>NUCLEOTIDE SEQUENCE [LARGE SCALE GENOMIC DNA]</scope>
    <source>
        <strain evidence="2 3">PYCC 4715</strain>
    </source>
</reference>
<accession>A0A1L0D1M6</accession>
<protein>
    <submittedName>
        <fullName evidence="2">CIC11C00000004593</fullName>
    </submittedName>
</protein>
<feature type="region of interest" description="Disordered" evidence="1">
    <location>
        <begin position="17"/>
        <end position="57"/>
    </location>
</feature>
<gene>
    <name evidence="2" type="ORF">SAMEA4029009_CIC11G00000004593</name>
</gene>
<proteinExistence type="predicted"/>